<feature type="compositionally biased region" description="Low complexity" evidence="1">
    <location>
        <begin position="43"/>
        <end position="58"/>
    </location>
</feature>
<feature type="region of interest" description="Disordered" evidence="1">
    <location>
        <begin position="31"/>
        <end position="63"/>
    </location>
</feature>
<evidence type="ECO:0000313" key="3">
    <source>
        <dbReference type="Proteomes" id="UP001500729"/>
    </source>
</evidence>
<name>A0ABP3N6K6_SACER</name>
<reference evidence="3" key="1">
    <citation type="journal article" date="2019" name="Int. J. Syst. Evol. Microbiol.">
        <title>The Global Catalogue of Microorganisms (GCM) 10K type strain sequencing project: providing services to taxonomists for standard genome sequencing and annotation.</title>
        <authorList>
            <consortium name="The Broad Institute Genomics Platform"/>
            <consortium name="The Broad Institute Genome Sequencing Center for Infectious Disease"/>
            <person name="Wu L."/>
            <person name="Ma J."/>
        </authorList>
    </citation>
    <scope>NUCLEOTIDE SEQUENCE [LARGE SCALE GENOMIC DNA]</scope>
    <source>
        <strain evidence="3">JCM 10303</strain>
    </source>
</reference>
<protein>
    <recommendedName>
        <fullName evidence="4">Integral membrane protein</fullName>
    </recommendedName>
</protein>
<dbReference type="InterPro" id="IPR025671">
    <property type="entry name" value="HXXEE"/>
</dbReference>
<evidence type="ECO:0000256" key="1">
    <source>
        <dbReference type="SAM" id="MobiDB-lite"/>
    </source>
</evidence>
<evidence type="ECO:0000313" key="2">
    <source>
        <dbReference type="EMBL" id="GAA0537201.1"/>
    </source>
</evidence>
<evidence type="ECO:0008006" key="4">
    <source>
        <dbReference type="Google" id="ProtNLM"/>
    </source>
</evidence>
<proteinExistence type="predicted"/>
<keyword evidence="3" id="KW-1185">Reference proteome</keyword>
<organism evidence="2 3">
    <name type="scientific">Saccharopolyspora erythraea</name>
    <name type="common">Streptomyces erythraeus</name>
    <dbReference type="NCBI Taxonomy" id="1836"/>
    <lineage>
        <taxon>Bacteria</taxon>
        <taxon>Bacillati</taxon>
        <taxon>Actinomycetota</taxon>
        <taxon>Actinomycetes</taxon>
        <taxon>Pseudonocardiales</taxon>
        <taxon>Pseudonocardiaceae</taxon>
        <taxon>Saccharopolyspora</taxon>
    </lineage>
</organism>
<accession>A0ABP3N6K6</accession>
<gene>
    <name evidence="2" type="ORF">GCM10009533_40520</name>
</gene>
<dbReference type="Pfam" id="PF13787">
    <property type="entry name" value="HXXEE"/>
    <property type="match status" value="1"/>
</dbReference>
<comment type="caution">
    <text evidence="2">The sequence shown here is derived from an EMBL/GenBank/DDBJ whole genome shotgun (WGS) entry which is preliminary data.</text>
</comment>
<sequence length="205" mass="21415">MSWGLFLAWLANDVEEWFTMSSWSKRNAQRRRARAATGEDEAAVNGAGSANGSEAANPGAGGATAGSGVPVWLRQEVSEAHARTAIVLMGALILAASARGARTGGRSPFLQSTLFGFGVHGVGHLALTALHRGYTPGAATAPAIVLPYSLWAWRRLGRAGVRRDDTRTWVGGAALLPLTLGGVHGAAHLLTRWAAKRRAARTSAA</sequence>
<dbReference type="Proteomes" id="UP001500729">
    <property type="component" value="Unassembled WGS sequence"/>
</dbReference>
<dbReference type="EMBL" id="BAAAGS010000027">
    <property type="protein sequence ID" value="GAA0537201.1"/>
    <property type="molecule type" value="Genomic_DNA"/>
</dbReference>